<gene>
    <name evidence="1" type="ORF">GCM10009096_32000</name>
</gene>
<dbReference type="Proteomes" id="UP001500713">
    <property type="component" value="Unassembled WGS sequence"/>
</dbReference>
<sequence>MDITRYPTTLTFFRRLFLTHDSYYGKSDRIQNKLVKLGLDYAAADFIDIERSTAIVLDLIQHTERPLSNAEKYFLRHYLLRLKEDGLSSAEEDQLQIIKSDGRIYEP</sequence>
<protein>
    <submittedName>
        <fullName evidence="1">Uncharacterized protein</fullName>
    </submittedName>
</protein>
<dbReference type="EMBL" id="BAAAEM010000003">
    <property type="protein sequence ID" value="GAA0486787.1"/>
    <property type="molecule type" value="Genomic_DNA"/>
</dbReference>
<keyword evidence="2" id="KW-1185">Reference proteome</keyword>
<reference evidence="1 2" key="1">
    <citation type="journal article" date="2019" name="Int. J. Syst. Evol. Microbiol.">
        <title>The Global Catalogue of Microorganisms (GCM) 10K type strain sequencing project: providing services to taxonomists for standard genome sequencing and annotation.</title>
        <authorList>
            <consortium name="The Broad Institute Genomics Platform"/>
            <consortium name="The Broad Institute Genome Sequencing Center for Infectious Disease"/>
            <person name="Wu L."/>
            <person name="Ma J."/>
        </authorList>
    </citation>
    <scope>NUCLEOTIDE SEQUENCE [LARGE SCALE GENOMIC DNA]</scope>
    <source>
        <strain evidence="1 2">JCM 14162</strain>
    </source>
</reference>
<proteinExistence type="predicted"/>
<name>A0ABN1AYV2_9SPHN</name>
<accession>A0ABN1AYV2</accession>
<organism evidence="1 2">
    <name type="scientific">Parasphingorhabdus litoris</name>
    <dbReference type="NCBI Taxonomy" id="394733"/>
    <lineage>
        <taxon>Bacteria</taxon>
        <taxon>Pseudomonadati</taxon>
        <taxon>Pseudomonadota</taxon>
        <taxon>Alphaproteobacteria</taxon>
        <taxon>Sphingomonadales</taxon>
        <taxon>Sphingomonadaceae</taxon>
        <taxon>Parasphingorhabdus</taxon>
    </lineage>
</organism>
<evidence type="ECO:0000313" key="1">
    <source>
        <dbReference type="EMBL" id="GAA0486787.1"/>
    </source>
</evidence>
<evidence type="ECO:0000313" key="2">
    <source>
        <dbReference type="Proteomes" id="UP001500713"/>
    </source>
</evidence>
<comment type="caution">
    <text evidence="1">The sequence shown here is derived from an EMBL/GenBank/DDBJ whole genome shotgun (WGS) entry which is preliminary data.</text>
</comment>